<feature type="transmembrane region" description="Helical" evidence="10">
    <location>
        <begin position="241"/>
        <end position="261"/>
    </location>
</feature>
<evidence type="ECO:0000256" key="2">
    <source>
        <dbReference type="ARBA" id="ARBA00008417"/>
    </source>
</evidence>
<protein>
    <recommendedName>
        <fullName evidence="3">Multidrug export protein MepA</fullName>
    </recommendedName>
</protein>
<keyword evidence="12" id="KW-1185">Reference proteome</keyword>
<evidence type="ECO:0000313" key="12">
    <source>
        <dbReference type="Proteomes" id="UP000774750"/>
    </source>
</evidence>
<dbReference type="GO" id="GO:0042910">
    <property type="term" value="F:xenobiotic transmembrane transporter activity"/>
    <property type="evidence" value="ECO:0007669"/>
    <property type="project" value="InterPro"/>
</dbReference>
<comment type="caution">
    <text evidence="11">The sequence shown here is derived from an EMBL/GenBank/DDBJ whole genome shotgun (WGS) entry which is preliminary data.</text>
</comment>
<evidence type="ECO:0000256" key="1">
    <source>
        <dbReference type="ARBA" id="ARBA00004651"/>
    </source>
</evidence>
<keyword evidence="5" id="KW-1003">Cell membrane</keyword>
<feature type="transmembrane region" description="Helical" evidence="10">
    <location>
        <begin position="341"/>
        <end position="362"/>
    </location>
</feature>
<keyword evidence="8 10" id="KW-0472">Membrane</keyword>
<keyword evidence="9" id="KW-0046">Antibiotic resistance</keyword>
<feature type="transmembrane region" description="Helical" evidence="10">
    <location>
        <begin position="115"/>
        <end position="136"/>
    </location>
</feature>
<dbReference type="NCBIfam" id="TIGR00797">
    <property type="entry name" value="matE"/>
    <property type="match status" value="1"/>
</dbReference>
<accession>A0A938XA46</accession>
<reference evidence="11" key="1">
    <citation type="submission" date="2020-08" db="EMBL/GenBank/DDBJ databases">
        <authorList>
            <person name="Cejkova D."/>
            <person name="Kubasova T."/>
            <person name="Jahodarova E."/>
            <person name="Rychlik I."/>
        </authorList>
    </citation>
    <scope>NUCLEOTIDE SEQUENCE</scope>
    <source>
        <strain evidence="11">An559</strain>
    </source>
</reference>
<dbReference type="InterPro" id="IPR051327">
    <property type="entry name" value="MATE_MepA_subfamily"/>
</dbReference>
<evidence type="ECO:0000256" key="4">
    <source>
        <dbReference type="ARBA" id="ARBA00022448"/>
    </source>
</evidence>
<dbReference type="GO" id="GO:0015297">
    <property type="term" value="F:antiporter activity"/>
    <property type="evidence" value="ECO:0007669"/>
    <property type="project" value="InterPro"/>
</dbReference>
<evidence type="ECO:0000256" key="10">
    <source>
        <dbReference type="SAM" id="Phobius"/>
    </source>
</evidence>
<organism evidence="11 12">
    <name type="scientific">Merdimmobilis hominis</name>
    <dbReference type="NCBI Taxonomy" id="2897707"/>
    <lineage>
        <taxon>Bacteria</taxon>
        <taxon>Bacillati</taxon>
        <taxon>Bacillota</taxon>
        <taxon>Clostridia</taxon>
        <taxon>Eubacteriales</taxon>
        <taxon>Oscillospiraceae</taxon>
        <taxon>Merdimmobilis</taxon>
    </lineage>
</organism>
<evidence type="ECO:0000256" key="6">
    <source>
        <dbReference type="ARBA" id="ARBA00022692"/>
    </source>
</evidence>
<evidence type="ECO:0000256" key="9">
    <source>
        <dbReference type="ARBA" id="ARBA00023251"/>
    </source>
</evidence>
<proteinExistence type="inferred from homology"/>
<feature type="transmembrane region" description="Helical" evidence="10">
    <location>
        <begin position="374"/>
        <end position="395"/>
    </location>
</feature>
<evidence type="ECO:0000256" key="3">
    <source>
        <dbReference type="ARBA" id="ARBA00022106"/>
    </source>
</evidence>
<feature type="transmembrane region" description="Helical" evidence="10">
    <location>
        <begin position="215"/>
        <end position="235"/>
    </location>
</feature>
<dbReference type="GO" id="GO:0005886">
    <property type="term" value="C:plasma membrane"/>
    <property type="evidence" value="ECO:0007669"/>
    <property type="project" value="UniProtKB-SubCell"/>
</dbReference>
<dbReference type="InterPro" id="IPR048279">
    <property type="entry name" value="MdtK-like"/>
</dbReference>
<sequence length="434" mass="46469">MTLAQLINVLYNIVDRIFVGQIGGEGSLALTGLGVCFPVITIVIAFTNLIGMGGAPLFSITRGAGDDEEAARILGNSFTLLLLFGVLLTAAGLAVKTPLLRALGASDATLPYADAYLTVYLFGSVFVSLSLGLNSFINAQGFARTGMLTVAIGAVLNLILDPLFIMVFHMGVQGAALATILSQAVSAAWTLRFLTGRKTLVRLSLQHIRLGARRVGKILALGLSGFIMAITNSLVQMACNASLQAYGGDIYVGVMTVINSVREVAQMPVNGVTNSAQPVISFNYGAKEPSRVRQAIRCMSVIVILYTAAIWALLWFFPAFFIRIFNQTPALVEAGVPAMRIYFFGYFMMALQFCGQSVFTALGKSKHAIFFSLFRKAVIVTPLILILPHCFGLNANGVFLSEPISNFIGGTACFATMLLSVYFPLKKAERPAEG</sequence>
<evidence type="ECO:0000256" key="8">
    <source>
        <dbReference type="ARBA" id="ARBA00023136"/>
    </source>
</evidence>
<dbReference type="InterPro" id="IPR002528">
    <property type="entry name" value="MATE_fam"/>
</dbReference>
<name>A0A938XA46_9FIRM</name>
<evidence type="ECO:0000313" key="11">
    <source>
        <dbReference type="EMBL" id="MBM6921915.1"/>
    </source>
</evidence>
<keyword evidence="4" id="KW-0813">Transport</keyword>
<feature type="transmembrane region" description="Helical" evidence="10">
    <location>
        <begin position="148"/>
        <end position="168"/>
    </location>
</feature>
<dbReference type="AlphaFoldDB" id="A0A938XA46"/>
<feature type="transmembrane region" description="Helical" evidence="10">
    <location>
        <begin position="28"/>
        <end position="52"/>
    </location>
</feature>
<keyword evidence="6 10" id="KW-0812">Transmembrane</keyword>
<evidence type="ECO:0000256" key="5">
    <source>
        <dbReference type="ARBA" id="ARBA00022475"/>
    </source>
</evidence>
<dbReference type="PANTHER" id="PTHR43823:SF3">
    <property type="entry name" value="MULTIDRUG EXPORT PROTEIN MEPA"/>
    <property type="match status" value="1"/>
</dbReference>
<dbReference type="PIRSF" id="PIRSF006603">
    <property type="entry name" value="DinF"/>
    <property type="match status" value="1"/>
</dbReference>
<reference evidence="11" key="2">
    <citation type="journal article" date="2021" name="Sci. Rep.">
        <title>The distribution of antibiotic resistance genes in chicken gut microbiota commensals.</title>
        <authorList>
            <person name="Juricova H."/>
            <person name="Matiasovicova J."/>
            <person name="Kubasova T."/>
            <person name="Cejkova D."/>
            <person name="Rychlik I."/>
        </authorList>
    </citation>
    <scope>NUCLEOTIDE SEQUENCE</scope>
    <source>
        <strain evidence="11">An559</strain>
    </source>
</reference>
<feature type="transmembrane region" description="Helical" evidence="10">
    <location>
        <begin position="73"/>
        <end position="95"/>
    </location>
</feature>
<comment type="similarity">
    <text evidence="2">Belongs to the multi antimicrobial extrusion (MATE) (TC 2.A.66.1) family. MepA subfamily.</text>
</comment>
<dbReference type="EMBL" id="JACJKY010000032">
    <property type="protein sequence ID" value="MBM6921915.1"/>
    <property type="molecule type" value="Genomic_DNA"/>
</dbReference>
<feature type="transmembrane region" description="Helical" evidence="10">
    <location>
        <begin position="174"/>
        <end position="194"/>
    </location>
</feature>
<evidence type="ECO:0000256" key="7">
    <source>
        <dbReference type="ARBA" id="ARBA00022989"/>
    </source>
</evidence>
<dbReference type="PANTHER" id="PTHR43823">
    <property type="entry name" value="SPORULATION PROTEIN YKVU"/>
    <property type="match status" value="1"/>
</dbReference>
<feature type="transmembrane region" description="Helical" evidence="10">
    <location>
        <begin position="407"/>
        <end position="425"/>
    </location>
</feature>
<dbReference type="Proteomes" id="UP000774750">
    <property type="component" value="Unassembled WGS sequence"/>
</dbReference>
<dbReference type="CDD" id="cd13143">
    <property type="entry name" value="MATE_MepA_like"/>
    <property type="match status" value="1"/>
</dbReference>
<feature type="transmembrane region" description="Helical" evidence="10">
    <location>
        <begin position="301"/>
        <end position="321"/>
    </location>
</feature>
<gene>
    <name evidence="11" type="ORF">H6A12_12280</name>
</gene>
<dbReference type="Pfam" id="PF01554">
    <property type="entry name" value="MatE"/>
    <property type="match status" value="2"/>
</dbReference>
<dbReference type="GO" id="GO:0046677">
    <property type="term" value="P:response to antibiotic"/>
    <property type="evidence" value="ECO:0007669"/>
    <property type="project" value="UniProtKB-KW"/>
</dbReference>
<dbReference type="InterPro" id="IPR045070">
    <property type="entry name" value="MATE_MepA-like"/>
</dbReference>
<comment type="subcellular location">
    <subcellularLocation>
        <location evidence="1">Cell membrane</location>
        <topology evidence="1">Multi-pass membrane protein</topology>
    </subcellularLocation>
</comment>
<keyword evidence="7 10" id="KW-1133">Transmembrane helix</keyword>